<feature type="transmembrane region" description="Helical" evidence="1">
    <location>
        <begin position="135"/>
        <end position="153"/>
    </location>
</feature>
<dbReference type="AlphaFoldDB" id="A0A0G4EWU1"/>
<keyword evidence="1" id="KW-0812">Transmembrane</keyword>
<feature type="transmembrane region" description="Helical" evidence="1">
    <location>
        <begin position="95"/>
        <end position="115"/>
    </location>
</feature>
<sequence>MSYRPVDDGSSARSHPQHHPAAAAHQDGYIANLDDSSIPGSCRSLYLTILAISLFLCLGRTDFNMPIYLMGYFIWATGESSKAGTLWRSIVQLNWVLTGLLVLDGIWVTVAMLSWFCDACVLDLKLRWEEGLHHFVLYASCLNWVGKAVVMFLQSMWVQMRRGVVRQVGVAGGMGMAAVAEGAAAGHMRYSTVDTALTADMASARMH</sequence>
<keyword evidence="1" id="KW-0472">Membrane</keyword>
<evidence type="ECO:0000313" key="2">
    <source>
        <dbReference type="EMBL" id="CEM03452.1"/>
    </source>
</evidence>
<feature type="transmembrane region" description="Helical" evidence="1">
    <location>
        <begin position="45"/>
        <end position="75"/>
    </location>
</feature>
<organism evidence="2 3">
    <name type="scientific">Vitrella brassicaformis (strain CCMP3155)</name>
    <dbReference type="NCBI Taxonomy" id="1169540"/>
    <lineage>
        <taxon>Eukaryota</taxon>
        <taxon>Sar</taxon>
        <taxon>Alveolata</taxon>
        <taxon>Colpodellida</taxon>
        <taxon>Vitrellaceae</taxon>
        <taxon>Vitrella</taxon>
    </lineage>
</organism>
<evidence type="ECO:0000256" key="1">
    <source>
        <dbReference type="SAM" id="Phobius"/>
    </source>
</evidence>
<proteinExistence type="predicted"/>
<evidence type="ECO:0000313" key="3">
    <source>
        <dbReference type="Proteomes" id="UP000041254"/>
    </source>
</evidence>
<name>A0A0G4EWU1_VITBC</name>
<keyword evidence="3" id="KW-1185">Reference proteome</keyword>
<keyword evidence="1" id="KW-1133">Transmembrane helix</keyword>
<dbReference type="Proteomes" id="UP000041254">
    <property type="component" value="Unassembled WGS sequence"/>
</dbReference>
<dbReference type="OrthoDB" id="337844at2759"/>
<protein>
    <submittedName>
        <fullName evidence="2">Uncharacterized protein</fullName>
    </submittedName>
</protein>
<gene>
    <name evidence="2" type="ORF">Vbra_13917</name>
</gene>
<reference evidence="2 3" key="1">
    <citation type="submission" date="2014-11" db="EMBL/GenBank/DDBJ databases">
        <authorList>
            <person name="Zhu J."/>
            <person name="Qi W."/>
            <person name="Song R."/>
        </authorList>
    </citation>
    <scope>NUCLEOTIDE SEQUENCE [LARGE SCALE GENOMIC DNA]</scope>
</reference>
<dbReference type="InParanoid" id="A0A0G4EWU1"/>
<dbReference type="VEuPathDB" id="CryptoDB:Vbra_13917"/>
<dbReference type="EMBL" id="CDMY01000341">
    <property type="protein sequence ID" value="CEM03452.1"/>
    <property type="molecule type" value="Genomic_DNA"/>
</dbReference>
<dbReference type="PhylomeDB" id="A0A0G4EWU1"/>
<accession>A0A0G4EWU1</accession>